<dbReference type="OrthoDB" id="5568266at2"/>
<reference evidence="3" key="1">
    <citation type="submission" date="2018-11" db="EMBL/GenBank/DDBJ databases">
        <title>Shewanella sp. M2.</title>
        <authorList>
            <person name="Hwang Y.J."/>
            <person name="Hwang C.Y."/>
        </authorList>
    </citation>
    <scope>NUCLEOTIDE SEQUENCE [LARGE SCALE GENOMIC DNA]</scope>
    <source>
        <strain evidence="3">LMG 19866</strain>
    </source>
</reference>
<name>A0A3G8LS77_9GAMM</name>
<evidence type="ECO:0000313" key="3">
    <source>
        <dbReference type="Proteomes" id="UP000278035"/>
    </source>
</evidence>
<feature type="compositionally biased region" description="Low complexity" evidence="1">
    <location>
        <begin position="54"/>
        <end position="70"/>
    </location>
</feature>
<keyword evidence="3" id="KW-1185">Reference proteome</keyword>
<organism evidence="2 3">
    <name type="scientific">Shewanella livingstonensis</name>
    <dbReference type="NCBI Taxonomy" id="150120"/>
    <lineage>
        <taxon>Bacteria</taxon>
        <taxon>Pseudomonadati</taxon>
        <taxon>Pseudomonadota</taxon>
        <taxon>Gammaproteobacteria</taxon>
        <taxon>Alteromonadales</taxon>
        <taxon>Shewanellaceae</taxon>
        <taxon>Shewanella</taxon>
    </lineage>
</organism>
<feature type="compositionally biased region" description="Polar residues" evidence="1">
    <location>
        <begin position="71"/>
        <end position="80"/>
    </location>
</feature>
<dbReference type="KEGG" id="slj:EGC82_07515"/>
<gene>
    <name evidence="2" type="ORF">EGC82_07515</name>
</gene>
<dbReference type="AlphaFoldDB" id="A0A3G8LS77"/>
<accession>A0A3G8LS77</accession>
<sequence length="100" mass="10804">MGGVFCKREDQVIRLLYQYKKLSDIQLSHQKIGNSHEKTKDAGYQPASSHSTSTEPNAEPNAETNAANATSRAGFSQHSVPGNPEIIQECDSGVNAAENT</sequence>
<protein>
    <submittedName>
        <fullName evidence="2">Uncharacterized protein</fullName>
    </submittedName>
</protein>
<dbReference type="Proteomes" id="UP000278035">
    <property type="component" value="Chromosome"/>
</dbReference>
<dbReference type="RefSeq" id="WP_124730214.1">
    <property type="nucleotide sequence ID" value="NZ_CBCSKC010000001.1"/>
</dbReference>
<evidence type="ECO:0000256" key="1">
    <source>
        <dbReference type="SAM" id="MobiDB-lite"/>
    </source>
</evidence>
<dbReference type="EMBL" id="CP034015">
    <property type="protein sequence ID" value="AZG72633.1"/>
    <property type="molecule type" value="Genomic_DNA"/>
</dbReference>
<evidence type="ECO:0000313" key="2">
    <source>
        <dbReference type="EMBL" id="AZG72633.1"/>
    </source>
</evidence>
<proteinExistence type="predicted"/>
<feature type="region of interest" description="Disordered" evidence="1">
    <location>
        <begin position="30"/>
        <end position="100"/>
    </location>
</feature>